<dbReference type="PRINTS" id="PR00035">
    <property type="entry name" value="HTHGNTR"/>
</dbReference>
<keyword evidence="6" id="KW-1185">Reference proteome</keyword>
<proteinExistence type="predicted"/>
<sequence length="243" mass="25891">MPLEVSPPKYAQVLAALQAKIESGAYAPGSALPSEAKLSDEFDTSRTTIVKALSILRQDGWIESHQGKSHFVRGVPASARQVTPEYVSSALDLDESVGTELLRVGAVIAPRWVATALGVDSDTPVYERRRLVTSNDGPVALSTVYIPVELAVGNDLTKREPIAGGIRGHLRKNAGVRLDSATTRITARLPEPAELDLLKVTETTPVLWLMVTASAPDGAVVAAVDTVLPADRHDLVDTFPLAD</sequence>
<organism evidence="5 6">
    <name type="scientific">Actinocatenispora sera</name>
    <dbReference type="NCBI Taxonomy" id="390989"/>
    <lineage>
        <taxon>Bacteria</taxon>
        <taxon>Bacillati</taxon>
        <taxon>Actinomycetota</taxon>
        <taxon>Actinomycetes</taxon>
        <taxon>Micromonosporales</taxon>
        <taxon>Micromonosporaceae</taxon>
        <taxon>Actinocatenispora</taxon>
    </lineage>
</organism>
<accession>A0A810KWR1</accession>
<dbReference type="Pfam" id="PF00392">
    <property type="entry name" value="GntR"/>
    <property type="match status" value="1"/>
</dbReference>
<dbReference type="InterPro" id="IPR050679">
    <property type="entry name" value="Bact_HTH_transcr_reg"/>
</dbReference>
<dbReference type="OrthoDB" id="3207674at2"/>
<dbReference type="SMART" id="SM00866">
    <property type="entry name" value="UTRA"/>
    <property type="match status" value="1"/>
</dbReference>
<evidence type="ECO:0000256" key="2">
    <source>
        <dbReference type="ARBA" id="ARBA00023125"/>
    </source>
</evidence>
<evidence type="ECO:0000256" key="1">
    <source>
        <dbReference type="ARBA" id="ARBA00023015"/>
    </source>
</evidence>
<dbReference type="SMART" id="SM00345">
    <property type="entry name" value="HTH_GNTR"/>
    <property type="match status" value="1"/>
</dbReference>
<dbReference type="GO" id="GO:0003677">
    <property type="term" value="F:DNA binding"/>
    <property type="evidence" value="ECO:0007669"/>
    <property type="project" value="UniProtKB-KW"/>
</dbReference>
<gene>
    <name evidence="5" type="primary">dasR</name>
    <name evidence="5" type="ORF">Asera_09900</name>
</gene>
<dbReference type="AlphaFoldDB" id="A0A810KWR1"/>
<dbReference type="GO" id="GO:0003700">
    <property type="term" value="F:DNA-binding transcription factor activity"/>
    <property type="evidence" value="ECO:0007669"/>
    <property type="project" value="InterPro"/>
</dbReference>
<dbReference type="Pfam" id="PF07702">
    <property type="entry name" value="UTRA"/>
    <property type="match status" value="1"/>
</dbReference>
<dbReference type="InterPro" id="IPR036388">
    <property type="entry name" value="WH-like_DNA-bd_sf"/>
</dbReference>
<dbReference type="Proteomes" id="UP000680750">
    <property type="component" value="Chromosome"/>
</dbReference>
<dbReference type="PANTHER" id="PTHR44846:SF17">
    <property type="entry name" value="GNTR-FAMILY TRANSCRIPTIONAL REGULATOR"/>
    <property type="match status" value="1"/>
</dbReference>
<dbReference type="EMBL" id="AP023354">
    <property type="protein sequence ID" value="BCJ26882.1"/>
    <property type="molecule type" value="Genomic_DNA"/>
</dbReference>
<name>A0A810KWR1_9ACTN</name>
<dbReference type="PANTHER" id="PTHR44846">
    <property type="entry name" value="MANNOSYL-D-GLYCERATE TRANSPORT/METABOLISM SYSTEM REPRESSOR MNGR-RELATED"/>
    <property type="match status" value="1"/>
</dbReference>
<protein>
    <submittedName>
        <fullName evidence="5">HTH-type transcriptional repressor DasR</fullName>
    </submittedName>
</protein>
<evidence type="ECO:0000259" key="4">
    <source>
        <dbReference type="PROSITE" id="PS50949"/>
    </source>
</evidence>
<dbReference type="RefSeq" id="WP_030449245.1">
    <property type="nucleotide sequence ID" value="NZ_AP023354.1"/>
</dbReference>
<keyword evidence="2" id="KW-0238">DNA-binding</keyword>
<dbReference type="Gene3D" id="1.10.10.10">
    <property type="entry name" value="Winged helix-like DNA-binding domain superfamily/Winged helix DNA-binding domain"/>
    <property type="match status" value="1"/>
</dbReference>
<keyword evidence="1" id="KW-0805">Transcription regulation</keyword>
<reference evidence="5" key="1">
    <citation type="submission" date="2020-08" db="EMBL/GenBank/DDBJ databases">
        <title>Whole genome shotgun sequence of Actinocatenispora sera NBRC 101916.</title>
        <authorList>
            <person name="Komaki H."/>
            <person name="Tamura T."/>
        </authorList>
    </citation>
    <scope>NUCLEOTIDE SEQUENCE</scope>
    <source>
        <strain evidence="5">NBRC 101916</strain>
    </source>
</reference>
<evidence type="ECO:0000313" key="5">
    <source>
        <dbReference type="EMBL" id="BCJ26882.1"/>
    </source>
</evidence>
<keyword evidence="3" id="KW-0804">Transcription</keyword>
<dbReference type="KEGG" id="aser:Asera_09900"/>
<dbReference type="InterPro" id="IPR000524">
    <property type="entry name" value="Tscrpt_reg_HTH_GntR"/>
</dbReference>
<dbReference type="SUPFAM" id="SSF46785">
    <property type="entry name" value="Winged helix' DNA-binding domain"/>
    <property type="match status" value="1"/>
</dbReference>
<evidence type="ECO:0000256" key="3">
    <source>
        <dbReference type="ARBA" id="ARBA00023163"/>
    </source>
</evidence>
<dbReference type="InterPro" id="IPR028978">
    <property type="entry name" value="Chorismate_lyase_/UTRA_dom_sf"/>
</dbReference>
<dbReference type="SUPFAM" id="SSF64288">
    <property type="entry name" value="Chorismate lyase-like"/>
    <property type="match status" value="1"/>
</dbReference>
<feature type="domain" description="HTH gntR-type" evidence="4">
    <location>
        <begin position="7"/>
        <end position="75"/>
    </location>
</feature>
<dbReference type="InterPro" id="IPR011663">
    <property type="entry name" value="UTRA"/>
</dbReference>
<dbReference type="CDD" id="cd07377">
    <property type="entry name" value="WHTH_GntR"/>
    <property type="match status" value="1"/>
</dbReference>
<dbReference type="PROSITE" id="PS50949">
    <property type="entry name" value="HTH_GNTR"/>
    <property type="match status" value="1"/>
</dbReference>
<dbReference type="InterPro" id="IPR036390">
    <property type="entry name" value="WH_DNA-bd_sf"/>
</dbReference>
<dbReference type="GO" id="GO:0045892">
    <property type="term" value="P:negative regulation of DNA-templated transcription"/>
    <property type="evidence" value="ECO:0007669"/>
    <property type="project" value="TreeGrafter"/>
</dbReference>
<dbReference type="Gene3D" id="3.40.1410.10">
    <property type="entry name" value="Chorismate lyase-like"/>
    <property type="match status" value="1"/>
</dbReference>
<evidence type="ECO:0000313" key="6">
    <source>
        <dbReference type="Proteomes" id="UP000680750"/>
    </source>
</evidence>